<accession>A0A919U7P9</accession>
<comment type="caution">
    <text evidence="2">The sequence shown here is derived from an EMBL/GenBank/DDBJ whole genome shotgun (WGS) entry which is preliminary data.</text>
</comment>
<reference evidence="2" key="1">
    <citation type="submission" date="2021-01" db="EMBL/GenBank/DDBJ databases">
        <title>Whole genome shotgun sequence of Cellulomonas pakistanensis NBRC 110800.</title>
        <authorList>
            <person name="Komaki H."/>
            <person name="Tamura T."/>
        </authorList>
    </citation>
    <scope>NUCLEOTIDE SEQUENCE</scope>
    <source>
        <strain evidence="2">NBRC 110800</strain>
    </source>
</reference>
<dbReference type="RefSeq" id="WP_203669208.1">
    <property type="nucleotide sequence ID" value="NZ_BONO01000020.1"/>
</dbReference>
<evidence type="ECO:0000313" key="2">
    <source>
        <dbReference type="EMBL" id="GIG37212.1"/>
    </source>
</evidence>
<proteinExistence type="predicted"/>
<feature type="region of interest" description="Disordered" evidence="1">
    <location>
        <begin position="138"/>
        <end position="179"/>
    </location>
</feature>
<organism evidence="2 3">
    <name type="scientific">Cellulomonas pakistanensis</name>
    <dbReference type="NCBI Taxonomy" id="992287"/>
    <lineage>
        <taxon>Bacteria</taxon>
        <taxon>Bacillati</taxon>
        <taxon>Actinomycetota</taxon>
        <taxon>Actinomycetes</taxon>
        <taxon>Micrococcales</taxon>
        <taxon>Cellulomonadaceae</taxon>
        <taxon>Cellulomonas</taxon>
    </lineage>
</organism>
<evidence type="ECO:0000313" key="3">
    <source>
        <dbReference type="Proteomes" id="UP000642125"/>
    </source>
</evidence>
<evidence type="ECO:0000256" key="1">
    <source>
        <dbReference type="SAM" id="MobiDB-lite"/>
    </source>
</evidence>
<dbReference type="Gene3D" id="3.40.830.10">
    <property type="entry name" value="LigB-like"/>
    <property type="match status" value="1"/>
</dbReference>
<keyword evidence="3" id="KW-1185">Reference proteome</keyword>
<sequence>MSLAVVFLPDTALLVPGAAGRADPAAGLRDAAVAALADLAGADARGGRVLVVAPARGDRFLPHPVAPGLGAAGLLLPDVAPAVGSAPAAGAGSAPAAVPGAEPGAAIADVPASAALVLLRAARVTAPVDVLEIARPAAAPATDAPPSGPDLDPAAGAHAVPVADAPPTGPTDPGPAAVAHAAPGDLRALVVVGSLSARHGPDAPLADDPRAPDADAALLAALAEGPAALARALDDLGPAAARDLAVSGWAPWRAALALLPAGTPDVTATTDVTATPGAAATPRTPHAEVVAGAQHAVVAWRVTGPDDTDVHPHAPHHPEEPR</sequence>
<dbReference type="Proteomes" id="UP000642125">
    <property type="component" value="Unassembled WGS sequence"/>
</dbReference>
<dbReference type="AlphaFoldDB" id="A0A919U7P9"/>
<name>A0A919U7P9_9CELL</name>
<gene>
    <name evidence="2" type="ORF">Cpa01nite_25930</name>
</gene>
<protein>
    <submittedName>
        <fullName evidence="2">Uncharacterized protein</fullName>
    </submittedName>
</protein>
<dbReference type="EMBL" id="BONO01000020">
    <property type="protein sequence ID" value="GIG37212.1"/>
    <property type="molecule type" value="Genomic_DNA"/>
</dbReference>
<feature type="compositionally biased region" description="Low complexity" evidence="1">
    <location>
        <begin position="152"/>
        <end position="166"/>
    </location>
</feature>